<evidence type="ECO:0000313" key="4">
    <source>
        <dbReference type="Proteomes" id="UP001346149"/>
    </source>
</evidence>
<protein>
    <submittedName>
        <fullName evidence="3">Uncharacterized protein</fullName>
    </submittedName>
</protein>
<dbReference type="AlphaFoldDB" id="A0AAN7RD27"/>
<feature type="signal peptide" evidence="2">
    <location>
        <begin position="1"/>
        <end position="29"/>
    </location>
</feature>
<organism evidence="3 4">
    <name type="scientific">Trapa natans</name>
    <name type="common">Water chestnut</name>
    <dbReference type="NCBI Taxonomy" id="22666"/>
    <lineage>
        <taxon>Eukaryota</taxon>
        <taxon>Viridiplantae</taxon>
        <taxon>Streptophyta</taxon>
        <taxon>Embryophyta</taxon>
        <taxon>Tracheophyta</taxon>
        <taxon>Spermatophyta</taxon>
        <taxon>Magnoliopsida</taxon>
        <taxon>eudicotyledons</taxon>
        <taxon>Gunneridae</taxon>
        <taxon>Pentapetalae</taxon>
        <taxon>rosids</taxon>
        <taxon>malvids</taxon>
        <taxon>Myrtales</taxon>
        <taxon>Lythraceae</taxon>
        <taxon>Trapa</taxon>
    </lineage>
</organism>
<reference evidence="3 4" key="1">
    <citation type="journal article" date="2023" name="Hortic Res">
        <title>Pangenome of water caltrop reveals structural variations and asymmetric subgenome divergence after allopolyploidization.</title>
        <authorList>
            <person name="Zhang X."/>
            <person name="Chen Y."/>
            <person name="Wang L."/>
            <person name="Yuan Y."/>
            <person name="Fang M."/>
            <person name="Shi L."/>
            <person name="Lu R."/>
            <person name="Comes H.P."/>
            <person name="Ma Y."/>
            <person name="Chen Y."/>
            <person name="Huang G."/>
            <person name="Zhou Y."/>
            <person name="Zheng Z."/>
            <person name="Qiu Y."/>
        </authorList>
    </citation>
    <scope>NUCLEOTIDE SEQUENCE [LARGE SCALE GENOMIC DNA]</scope>
    <source>
        <strain evidence="3">F231</strain>
    </source>
</reference>
<keyword evidence="2" id="KW-0732">Signal</keyword>
<evidence type="ECO:0000313" key="3">
    <source>
        <dbReference type="EMBL" id="KAK4800944.1"/>
    </source>
</evidence>
<sequence length="98" mass="9980">MAATSSNTLLSAVAVMFLLLGAAVSQASGGRVLGRTGRPEGASAGEDKIVESPHSLPMGCMGSDNKLTSRSFLLLGFLPKGTVATPSRPSKRSNGFSN</sequence>
<evidence type="ECO:0000256" key="1">
    <source>
        <dbReference type="SAM" id="MobiDB-lite"/>
    </source>
</evidence>
<evidence type="ECO:0000256" key="2">
    <source>
        <dbReference type="SAM" id="SignalP"/>
    </source>
</evidence>
<feature type="chain" id="PRO_5043012159" evidence="2">
    <location>
        <begin position="30"/>
        <end position="98"/>
    </location>
</feature>
<keyword evidence="4" id="KW-1185">Reference proteome</keyword>
<name>A0AAN7RD27_TRANT</name>
<comment type="caution">
    <text evidence="3">The sequence shown here is derived from an EMBL/GenBank/DDBJ whole genome shotgun (WGS) entry which is preliminary data.</text>
</comment>
<accession>A0AAN7RD27</accession>
<dbReference type="EMBL" id="JAXQNO010000003">
    <property type="protein sequence ID" value="KAK4800944.1"/>
    <property type="molecule type" value="Genomic_DNA"/>
</dbReference>
<gene>
    <name evidence="3" type="ORF">SAY86_021431</name>
</gene>
<proteinExistence type="predicted"/>
<feature type="region of interest" description="Disordered" evidence="1">
    <location>
        <begin position="27"/>
        <end position="57"/>
    </location>
</feature>
<dbReference type="Proteomes" id="UP001346149">
    <property type="component" value="Unassembled WGS sequence"/>
</dbReference>